<keyword evidence="7" id="KW-0449">Lipoprotein</keyword>
<keyword evidence="6" id="KW-0564">Palmitate</keyword>
<reference evidence="10" key="2">
    <citation type="submission" date="2020-01" db="EMBL/GenBank/DDBJ databases">
        <authorList>
            <person name="Hornung B."/>
        </authorList>
    </citation>
    <scope>NUCLEOTIDE SEQUENCE</scope>
    <source>
        <strain evidence="10">PacBioINE</strain>
    </source>
</reference>
<feature type="domain" description="Spore germination GerAC-like C-terminal" evidence="8">
    <location>
        <begin position="222"/>
        <end position="387"/>
    </location>
</feature>
<evidence type="ECO:0000256" key="1">
    <source>
        <dbReference type="ARBA" id="ARBA00004635"/>
    </source>
</evidence>
<dbReference type="Pfam" id="PF05504">
    <property type="entry name" value="Spore_GerAC"/>
    <property type="match status" value="1"/>
</dbReference>
<accession>A0A8S0VVJ7</accession>
<evidence type="ECO:0000313" key="11">
    <source>
        <dbReference type="EMBL" id="CEJ06215.1"/>
    </source>
</evidence>
<dbReference type="Proteomes" id="UP001071230">
    <property type="component" value="Unassembled WGS sequence"/>
</dbReference>
<dbReference type="PROSITE" id="PS51257">
    <property type="entry name" value="PROKAR_LIPOPROTEIN"/>
    <property type="match status" value="1"/>
</dbReference>
<dbReference type="GO" id="GO:0009847">
    <property type="term" value="P:spore germination"/>
    <property type="evidence" value="ECO:0007669"/>
    <property type="project" value="InterPro"/>
</dbReference>
<name>A0A8S0VVJ7_9FIRM</name>
<evidence type="ECO:0000313" key="12">
    <source>
        <dbReference type="Proteomes" id="UP001071230"/>
    </source>
</evidence>
<evidence type="ECO:0000259" key="9">
    <source>
        <dbReference type="Pfam" id="PF25198"/>
    </source>
</evidence>
<dbReference type="InterPro" id="IPR038501">
    <property type="entry name" value="Spore_GerAC_C_sf"/>
</dbReference>
<dbReference type="Pfam" id="PF25198">
    <property type="entry name" value="Spore_GerAC_N"/>
    <property type="match status" value="1"/>
</dbReference>
<feature type="domain" description="Spore germination protein N-terminal" evidence="9">
    <location>
        <begin position="35"/>
        <end position="208"/>
    </location>
</feature>
<protein>
    <submittedName>
        <fullName evidence="10">Germination protein, Ger(X)C family</fullName>
    </submittedName>
    <submittedName>
        <fullName evidence="11">Spore germination protein KC</fullName>
    </submittedName>
</protein>
<evidence type="ECO:0000256" key="4">
    <source>
        <dbReference type="ARBA" id="ARBA00022729"/>
    </source>
</evidence>
<keyword evidence="5" id="KW-0472">Membrane</keyword>
<keyword evidence="3" id="KW-0309">Germination</keyword>
<dbReference type="InterPro" id="IPR057336">
    <property type="entry name" value="GerAC_N"/>
</dbReference>
<organism evidence="10">
    <name type="scientific">Acididesulfobacillus acetoxydans</name>
    <dbReference type="NCBI Taxonomy" id="1561005"/>
    <lineage>
        <taxon>Bacteria</taxon>
        <taxon>Bacillati</taxon>
        <taxon>Bacillota</taxon>
        <taxon>Clostridia</taxon>
        <taxon>Eubacteriales</taxon>
        <taxon>Peptococcaceae</taxon>
        <taxon>Acididesulfobacillus</taxon>
    </lineage>
</organism>
<comment type="subcellular location">
    <subcellularLocation>
        <location evidence="1">Membrane</location>
        <topology evidence="1">Lipid-anchor</topology>
    </subcellularLocation>
</comment>
<evidence type="ECO:0000256" key="5">
    <source>
        <dbReference type="ARBA" id="ARBA00023136"/>
    </source>
</evidence>
<dbReference type="EMBL" id="LR746496">
    <property type="protein sequence ID" value="CAA7599663.1"/>
    <property type="molecule type" value="Genomic_DNA"/>
</dbReference>
<evidence type="ECO:0000256" key="3">
    <source>
        <dbReference type="ARBA" id="ARBA00022544"/>
    </source>
</evidence>
<keyword evidence="4" id="KW-0732">Signal</keyword>
<dbReference type="KEGG" id="aacx:DEACI_0289"/>
<gene>
    <name evidence="10" type="ORF">DEACI_0289</name>
    <name evidence="11" type="ORF">DEACI_0662</name>
</gene>
<dbReference type="GO" id="GO:0016020">
    <property type="term" value="C:membrane"/>
    <property type="evidence" value="ECO:0007669"/>
    <property type="project" value="UniProtKB-SubCell"/>
</dbReference>
<evidence type="ECO:0000256" key="7">
    <source>
        <dbReference type="ARBA" id="ARBA00023288"/>
    </source>
</evidence>
<dbReference type="AlphaFoldDB" id="A0A8S0VVJ7"/>
<dbReference type="Gene3D" id="6.20.190.10">
    <property type="entry name" value="Nutrient germinant receptor protein C, domain 1"/>
    <property type="match status" value="1"/>
</dbReference>
<dbReference type="EMBL" id="CDGJ01000019">
    <property type="protein sequence ID" value="CEJ06215.1"/>
    <property type="molecule type" value="Genomic_DNA"/>
</dbReference>
<evidence type="ECO:0000256" key="2">
    <source>
        <dbReference type="ARBA" id="ARBA00007886"/>
    </source>
</evidence>
<evidence type="ECO:0000256" key="6">
    <source>
        <dbReference type="ARBA" id="ARBA00023139"/>
    </source>
</evidence>
<evidence type="ECO:0000313" key="10">
    <source>
        <dbReference type="EMBL" id="CAA7599663.1"/>
    </source>
</evidence>
<dbReference type="PANTHER" id="PTHR35789">
    <property type="entry name" value="SPORE GERMINATION PROTEIN B3"/>
    <property type="match status" value="1"/>
</dbReference>
<dbReference type="Proteomes" id="UP000836597">
    <property type="component" value="Chromosome"/>
</dbReference>
<dbReference type="PANTHER" id="PTHR35789:SF1">
    <property type="entry name" value="SPORE GERMINATION PROTEIN B3"/>
    <property type="match status" value="1"/>
</dbReference>
<proteinExistence type="inferred from homology"/>
<sequence>MAAETGKHKGRRRVIPLLTLILTLALSTLTSGCWNRRELNRIGIVSAVGLDLGPDHKIELTVQIIRARAMKMAEGASGEGKAVWVVSSSGDTVFDAVRNLVEKSGRRLYYPHNSLIVLGQELAREGVRPVMDLFARDQEMRLLAWVVVAQGTAADVLKADSELNNVPSKQLEDMLKNYNIVSKSVGSNLLEFDDSLLSKTTQPVLGRVVLDKVSGKNELRLDGAGVFRGDKLIGWLDSTETRGYLFIKDKVKSGSVLVPSPGNPDQAVTLEIIRAGSRVKPEWLGGKARFEIDVKVEANLVEQASAQKLSSPDMISVLEEELNQAIANQMRTTISAAQTHYKADIFGFGTDLMRAYPEEWQGLAGKWEAEFPLAETQVKVQSKITHTDLSQ</sequence>
<keyword evidence="12" id="KW-1185">Reference proteome</keyword>
<dbReference type="RefSeq" id="WP_240983441.1">
    <property type="nucleotide sequence ID" value="NZ_CDGJ01000019.1"/>
</dbReference>
<comment type="similarity">
    <text evidence="2">Belongs to the GerABKC lipoprotein family.</text>
</comment>
<dbReference type="NCBIfam" id="TIGR02887">
    <property type="entry name" value="spore_ger_x_C"/>
    <property type="match status" value="1"/>
</dbReference>
<reference evidence="11" key="1">
    <citation type="submission" date="2014-11" db="EMBL/GenBank/DDBJ databases">
        <authorList>
            <person name="Hornung B.V."/>
        </authorList>
    </citation>
    <scope>NUCLEOTIDE SEQUENCE</scope>
    <source>
        <strain evidence="11">INE</strain>
    </source>
</reference>
<dbReference type="Gene3D" id="3.30.300.210">
    <property type="entry name" value="Nutrient germinant receptor protein C, domain 3"/>
    <property type="match status" value="1"/>
</dbReference>
<dbReference type="InterPro" id="IPR008844">
    <property type="entry name" value="Spore_GerAC-like"/>
</dbReference>
<dbReference type="InterPro" id="IPR046953">
    <property type="entry name" value="Spore_GerAC-like_C"/>
</dbReference>
<evidence type="ECO:0000259" key="8">
    <source>
        <dbReference type="Pfam" id="PF05504"/>
    </source>
</evidence>